<dbReference type="PANTHER" id="PTHR43046">
    <property type="entry name" value="GDP-MANNOSE MANNOSYL HYDROLASE"/>
    <property type="match status" value="1"/>
</dbReference>
<comment type="caution">
    <text evidence="5">The sequence shown here is derived from an EMBL/GenBank/DDBJ whole genome shotgun (WGS) entry which is preliminary data.</text>
</comment>
<dbReference type="Proteomes" id="UP001597545">
    <property type="component" value="Unassembled WGS sequence"/>
</dbReference>
<dbReference type="SUPFAM" id="SSF55811">
    <property type="entry name" value="Nudix"/>
    <property type="match status" value="1"/>
</dbReference>
<dbReference type="PRINTS" id="PR00502">
    <property type="entry name" value="NUDIXFAMILY"/>
</dbReference>
<dbReference type="InterPro" id="IPR020084">
    <property type="entry name" value="NUDIX_hydrolase_CS"/>
</dbReference>
<proteinExistence type="inferred from homology"/>
<evidence type="ECO:0000259" key="4">
    <source>
        <dbReference type="PROSITE" id="PS51462"/>
    </source>
</evidence>
<dbReference type="Pfam" id="PF00293">
    <property type="entry name" value="NUDIX"/>
    <property type="match status" value="1"/>
</dbReference>
<dbReference type="PANTHER" id="PTHR43046:SF2">
    <property type="entry name" value="8-OXO-DGTP DIPHOSPHATASE-RELATED"/>
    <property type="match status" value="1"/>
</dbReference>
<feature type="domain" description="Nudix hydrolase" evidence="4">
    <location>
        <begin position="6"/>
        <end position="138"/>
    </location>
</feature>
<dbReference type="RefSeq" id="WP_380903053.1">
    <property type="nucleotide sequence ID" value="NZ_JBHUEG010000007.1"/>
</dbReference>
<comment type="cofactor">
    <cofactor evidence="1">
        <name>Mg(2+)</name>
        <dbReference type="ChEBI" id="CHEBI:18420"/>
    </cofactor>
</comment>
<gene>
    <name evidence="5" type="ORF">ACFSR5_09495</name>
</gene>
<dbReference type="InterPro" id="IPR015797">
    <property type="entry name" value="NUDIX_hydrolase-like_dom_sf"/>
</dbReference>
<name>A0ABW5KFT3_9SPHI</name>
<evidence type="ECO:0000256" key="2">
    <source>
        <dbReference type="ARBA" id="ARBA00022801"/>
    </source>
</evidence>
<keyword evidence="6" id="KW-1185">Reference proteome</keyword>
<dbReference type="EMBL" id="JBHULR010000003">
    <property type="protein sequence ID" value="MFD2547877.1"/>
    <property type="molecule type" value="Genomic_DNA"/>
</dbReference>
<reference evidence="6" key="1">
    <citation type="journal article" date="2019" name="Int. J. Syst. Evol. Microbiol.">
        <title>The Global Catalogue of Microorganisms (GCM) 10K type strain sequencing project: providing services to taxonomists for standard genome sequencing and annotation.</title>
        <authorList>
            <consortium name="The Broad Institute Genomics Platform"/>
            <consortium name="The Broad Institute Genome Sequencing Center for Infectious Disease"/>
            <person name="Wu L."/>
            <person name="Ma J."/>
        </authorList>
    </citation>
    <scope>NUCLEOTIDE SEQUENCE [LARGE SCALE GENOMIC DNA]</scope>
    <source>
        <strain evidence="6">KCTC 42662</strain>
    </source>
</reference>
<accession>A0ABW5KFT3</accession>
<evidence type="ECO:0000313" key="6">
    <source>
        <dbReference type="Proteomes" id="UP001597545"/>
    </source>
</evidence>
<evidence type="ECO:0000256" key="1">
    <source>
        <dbReference type="ARBA" id="ARBA00001946"/>
    </source>
</evidence>
<dbReference type="CDD" id="cd04690">
    <property type="entry name" value="NUDIX_Hydrolase"/>
    <property type="match status" value="1"/>
</dbReference>
<sequence length="138" mass="15436">MENKHVLLPTAGLLVIKENKILLAFSKNKQAWYLPGGKLNEGETSEEALIREIKEELGVTLKKTALQFLTHISATAYGEAGLTMEQDCYLCPLEEEVRPSAEIVAARYFSVQEYAQEQVRVEGVIKAFEILILKGLIL</sequence>
<keyword evidence="2 3" id="KW-0378">Hydrolase</keyword>
<dbReference type="Gene3D" id="3.90.79.10">
    <property type="entry name" value="Nucleoside Triphosphate Pyrophosphohydrolase"/>
    <property type="match status" value="1"/>
</dbReference>
<evidence type="ECO:0000256" key="3">
    <source>
        <dbReference type="RuleBase" id="RU003476"/>
    </source>
</evidence>
<dbReference type="PROSITE" id="PS00893">
    <property type="entry name" value="NUDIX_BOX"/>
    <property type="match status" value="1"/>
</dbReference>
<comment type="similarity">
    <text evidence="3">Belongs to the Nudix hydrolase family.</text>
</comment>
<evidence type="ECO:0000313" key="5">
    <source>
        <dbReference type="EMBL" id="MFD2547877.1"/>
    </source>
</evidence>
<protein>
    <submittedName>
        <fullName evidence="5">NUDIX domain-containing protein</fullName>
    </submittedName>
</protein>
<organism evidence="5 6">
    <name type="scientific">Sphingobacterium suaedae</name>
    <dbReference type="NCBI Taxonomy" id="1686402"/>
    <lineage>
        <taxon>Bacteria</taxon>
        <taxon>Pseudomonadati</taxon>
        <taxon>Bacteroidota</taxon>
        <taxon>Sphingobacteriia</taxon>
        <taxon>Sphingobacteriales</taxon>
        <taxon>Sphingobacteriaceae</taxon>
        <taxon>Sphingobacterium</taxon>
    </lineage>
</organism>
<dbReference type="PROSITE" id="PS51462">
    <property type="entry name" value="NUDIX"/>
    <property type="match status" value="1"/>
</dbReference>
<dbReference type="InterPro" id="IPR020476">
    <property type="entry name" value="Nudix_hydrolase"/>
</dbReference>
<dbReference type="InterPro" id="IPR000086">
    <property type="entry name" value="NUDIX_hydrolase_dom"/>
</dbReference>